<dbReference type="PANTHER" id="PTHR33969:SF2">
    <property type="entry name" value="SEGREGATION AND CONDENSATION PROTEIN A"/>
    <property type="match status" value="1"/>
</dbReference>
<evidence type="ECO:0000313" key="2">
    <source>
        <dbReference type="EMBL" id="SFZ82373.1"/>
    </source>
</evidence>
<dbReference type="Gene3D" id="6.10.250.2410">
    <property type="match status" value="1"/>
</dbReference>
<proteinExistence type="predicted"/>
<dbReference type="PANTHER" id="PTHR33969">
    <property type="entry name" value="SEGREGATION AND CONDENSATION PROTEIN A"/>
    <property type="match status" value="1"/>
</dbReference>
<dbReference type="AlphaFoldDB" id="A0A1K2HV01"/>
<dbReference type="Proteomes" id="UP000183447">
    <property type="component" value="Unassembled WGS sequence"/>
</dbReference>
<name>A0A1K2HV01_9HYPH</name>
<sequence>MLRDQQLSAPATQSLTDRVRAANVARMNSAHSSNDRIDTAPDGALANADVLYVELGAYEGPLDLLLELARRQKVDMSRISVLALAEQYLGFIDTVRDKRIEVAADYLVMAAWLVYLKSRLMVPQTTNDDEPSGEMLAAVLQFRLKRLEAMRKAATRLLDRPQRGRDVFARGAPEPIAIVRRALWEADLFGLLKAYASQRERTAPADYQPIHRTVWSLQEARAILQTLIGDTAEWVPLEVYLGRHVGSAAERVTALASTFASSLELVRQGQLDVQQSLPFGPLLLRRKARDGGAS</sequence>
<dbReference type="InterPro" id="IPR003768">
    <property type="entry name" value="ScpA"/>
</dbReference>
<dbReference type="STRING" id="665118.SAMN02983003_1040"/>
<organism evidence="2 3">
    <name type="scientific">Devosia enhydra</name>
    <dbReference type="NCBI Taxonomy" id="665118"/>
    <lineage>
        <taxon>Bacteria</taxon>
        <taxon>Pseudomonadati</taxon>
        <taxon>Pseudomonadota</taxon>
        <taxon>Alphaproteobacteria</taxon>
        <taxon>Hyphomicrobiales</taxon>
        <taxon>Devosiaceae</taxon>
        <taxon>Devosia</taxon>
    </lineage>
</organism>
<evidence type="ECO:0000256" key="1">
    <source>
        <dbReference type="ARBA" id="ARBA00044777"/>
    </source>
</evidence>
<evidence type="ECO:0000313" key="3">
    <source>
        <dbReference type="Proteomes" id="UP000183447"/>
    </source>
</evidence>
<reference evidence="2 3" key="1">
    <citation type="submission" date="2016-11" db="EMBL/GenBank/DDBJ databases">
        <authorList>
            <person name="Jaros S."/>
            <person name="Januszkiewicz K."/>
            <person name="Wedrychowicz H."/>
        </authorList>
    </citation>
    <scope>NUCLEOTIDE SEQUENCE [LARGE SCALE GENOMIC DNA]</scope>
    <source>
        <strain evidence="2 3">ATCC 23634</strain>
    </source>
</reference>
<dbReference type="EMBL" id="FPKU01000001">
    <property type="protein sequence ID" value="SFZ82373.1"/>
    <property type="molecule type" value="Genomic_DNA"/>
</dbReference>
<gene>
    <name evidence="2" type="ORF">SAMN02983003_1040</name>
</gene>
<accession>A0A1K2HV01</accession>
<protein>
    <recommendedName>
        <fullName evidence="1">Segregation and condensation protein A</fullName>
    </recommendedName>
</protein>
<keyword evidence="3" id="KW-1185">Reference proteome</keyword>
<dbReference type="Pfam" id="PF02616">
    <property type="entry name" value="SMC_ScpA"/>
    <property type="match status" value="1"/>
</dbReference>